<organism evidence="2">
    <name type="scientific">marine sediment metagenome</name>
    <dbReference type="NCBI Taxonomy" id="412755"/>
    <lineage>
        <taxon>unclassified sequences</taxon>
        <taxon>metagenomes</taxon>
        <taxon>ecological metagenomes</taxon>
    </lineage>
</organism>
<proteinExistence type="predicted"/>
<evidence type="ECO:0000256" key="1">
    <source>
        <dbReference type="SAM" id="Phobius"/>
    </source>
</evidence>
<keyword evidence="1" id="KW-1133">Transmembrane helix</keyword>
<feature type="transmembrane region" description="Helical" evidence="1">
    <location>
        <begin position="12"/>
        <end position="32"/>
    </location>
</feature>
<dbReference type="EMBL" id="LAZR01000753">
    <property type="protein sequence ID" value="KKN58639.1"/>
    <property type="molecule type" value="Genomic_DNA"/>
</dbReference>
<keyword evidence="1" id="KW-0472">Membrane</keyword>
<dbReference type="AlphaFoldDB" id="A0A0F9RV11"/>
<comment type="caution">
    <text evidence="2">The sequence shown here is derived from an EMBL/GenBank/DDBJ whole genome shotgun (WGS) entry which is preliminary data.</text>
</comment>
<keyword evidence="1" id="KW-0812">Transmembrane</keyword>
<accession>A0A0F9RV11</accession>
<reference evidence="2" key="1">
    <citation type="journal article" date="2015" name="Nature">
        <title>Complex archaea that bridge the gap between prokaryotes and eukaryotes.</title>
        <authorList>
            <person name="Spang A."/>
            <person name="Saw J.H."/>
            <person name="Jorgensen S.L."/>
            <person name="Zaremba-Niedzwiedzka K."/>
            <person name="Martijn J."/>
            <person name="Lind A.E."/>
            <person name="van Eijk R."/>
            <person name="Schleper C."/>
            <person name="Guy L."/>
            <person name="Ettema T.J."/>
        </authorList>
    </citation>
    <scope>NUCLEOTIDE SEQUENCE</scope>
</reference>
<name>A0A0F9RV11_9ZZZZ</name>
<evidence type="ECO:0000313" key="2">
    <source>
        <dbReference type="EMBL" id="KKN58639.1"/>
    </source>
</evidence>
<feature type="transmembrane region" description="Helical" evidence="1">
    <location>
        <begin position="52"/>
        <end position="74"/>
    </location>
</feature>
<sequence>MSKGKRFKMFSMIMFLGFFCLSSNFLIFIEIIGACLNNNGIIIINFNRYNELYLELIIVLGIISISLYCLISIIKKYFNKKGD</sequence>
<protein>
    <submittedName>
        <fullName evidence="2">Uncharacterized protein</fullName>
    </submittedName>
</protein>
<gene>
    <name evidence="2" type="ORF">LCGC14_0550060</name>
</gene>